<dbReference type="Gene3D" id="2.30.30.40">
    <property type="entry name" value="SH3 Domains"/>
    <property type="match status" value="1"/>
</dbReference>
<reference evidence="2 5" key="1">
    <citation type="submission" date="2020-06" db="EMBL/GenBank/DDBJ databases">
        <title>Haloterrigena sp. nov., an extremely halophilic archaeon isolated from a saline sediment.</title>
        <authorList>
            <person name="Liu B.-B."/>
        </authorList>
    </citation>
    <scope>NUCLEOTIDE SEQUENCE</scope>
    <source>
        <strain evidence="2">SYSU A121-1</strain>
        <strain evidence="3 5">SYSU A558-1</strain>
    </source>
</reference>
<dbReference type="PANTHER" id="PTHR22617">
    <property type="entry name" value="CHEMOTAXIS SENSOR HISTIDINE KINASE-RELATED"/>
    <property type="match status" value="1"/>
</dbReference>
<dbReference type="OrthoDB" id="115049at2157"/>
<organism evidence="2 4">
    <name type="scientific">Haloterrigena gelatinilytica</name>
    <dbReference type="NCBI Taxonomy" id="2741724"/>
    <lineage>
        <taxon>Archaea</taxon>
        <taxon>Methanobacteriati</taxon>
        <taxon>Methanobacteriota</taxon>
        <taxon>Stenosarchaea group</taxon>
        <taxon>Halobacteria</taxon>
        <taxon>Halobacteriales</taxon>
        <taxon>Natrialbaceae</taxon>
        <taxon>Haloterrigena</taxon>
    </lineage>
</organism>
<dbReference type="Gene3D" id="2.40.50.180">
    <property type="entry name" value="CheA-289, Domain 4"/>
    <property type="match status" value="1"/>
</dbReference>
<protein>
    <submittedName>
        <fullName evidence="2">Chemotaxis protein CheW</fullName>
    </submittedName>
</protein>
<dbReference type="EMBL" id="JABURA010000001">
    <property type="protein sequence ID" value="NUB92166.1"/>
    <property type="molecule type" value="Genomic_DNA"/>
</dbReference>
<dbReference type="Proteomes" id="UP000728647">
    <property type="component" value="Unassembled WGS sequence"/>
</dbReference>
<dbReference type="GO" id="GO:0005829">
    <property type="term" value="C:cytosol"/>
    <property type="evidence" value="ECO:0007669"/>
    <property type="project" value="TreeGrafter"/>
</dbReference>
<dbReference type="GO" id="GO:0006935">
    <property type="term" value="P:chemotaxis"/>
    <property type="evidence" value="ECO:0007669"/>
    <property type="project" value="InterPro"/>
</dbReference>
<dbReference type="EMBL" id="JABUQZ010000001">
    <property type="protein sequence ID" value="NUC72004.1"/>
    <property type="molecule type" value="Genomic_DNA"/>
</dbReference>
<keyword evidence="5" id="KW-1185">Reference proteome</keyword>
<dbReference type="SMART" id="SM00260">
    <property type="entry name" value="CheW"/>
    <property type="match status" value="1"/>
</dbReference>
<dbReference type="Proteomes" id="UP001016761">
    <property type="component" value="Unassembled WGS sequence"/>
</dbReference>
<accession>A0A8J8GM26</accession>
<evidence type="ECO:0000259" key="1">
    <source>
        <dbReference type="PROSITE" id="PS50851"/>
    </source>
</evidence>
<dbReference type="PANTHER" id="PTHR22617:SF23">
    <property type="entry name" value="CHEMOTAXIS PROTEIN CHEW"/>
    <property type="match status" value="1"/>
</dbReference>
<dbReference type="InterPro" id="IPR002545">
    <property type="entry name" value="CheW-lke_dom"/>
</dbReference>
<comment type="caution">
    <text evidence="2">The sequence shown here is derived from an EMBL/GenBank/DDBJ whole genome shotgun (WGS) entry which is preliminary data.</text>
</comment>
<dbReference type="GO" id="GO:0007165">
    <property type="term" value="P:signal transduction"/>
    <property type="evidence" value="ECO:0007669"/>
    <property type="project" value="InterPro"/>
</dbReference>
<evidence type="ECO:0000313" key="2">
    <source>
        <dbReference type="EMBL" id="NUB92166.1"/>
    </source>
</evidence>
<feature type="domain" description="CheW-like" evidence="1">
    <location>
        <begin position="12"/>
        <end position="143"/>
    </location>
</feature>
<dbReference type="PROSITE" id="PS50851">
    <property type="entry name" value="CHEW"/>
    <property type="match status" value="1"/>
</dbReference>
<dbReference type="RefSeq" id="WP_008895231.1">
    <property type="nucleotide sequence ID" value="NZ_JABUQZ010000001.1"/>
</dbReference>
<dbReference type="Pfam" id="PF01584">
    <property type="entry name" value="CheW"/>
    <property type="match status" value="1"/>
</dbReference>
<evidence type="ECO:0000313" key="4">
    <source>
        <dbReference type="Proteomes" id="UP000728647"/>
    </source>
</evidence>
<dbReference type="GeneID" id="62877455"/>
<gene>
    <name evidence="2" type="ORF">HT576_14195</name>
    <name evidence="3" type="ORF">HTZ84_06720</name>
</gene>
<dbReference type="SUPFAM" id="SSF50341">
    <property type="entry name" value="CheW-like"/>
    <property type="match status" value="1"/>
</dbReference>
<name>A0A8J8GM26_9EURY</name>
<dbReference type="InterPro" id="IPR036061">
    <property type="entry name" value="CheW-like_dom_sf"/>
</dbReference>
<sequence length="143" mass="15737">MATKSLQSDADGTHVLEFDLGENRYCVEIGYIAEIVNSDELTAIPNTPAHVEGVMDLRGETTRIVNLKTLLGLEDDGFGDRIIVFKRKRGAPERIGWFADEVHQVQALASDVVNTAVDGDGIAGVIRREDEFVVWVDPTAIRI</sequence>
<evidence type="ECO:0000313" key="5">
    <source>
        <dbReference type="Proteomes" id="UP001016761"/>
    </source>
</evidence>
<evidence type="ECO:0000313" key="3">
    <source>
        <dbReference type="EMBL" id="NUC72004.1"/>
    </source>
</evidence>
<dbReference type="InterPro" id="IPR039315">
    <property type="entry name" value="CheW"/>
</dbReference>
<proteinExistence type="predicted"/>
<dbReference type="AlphaFoldDB" id="A0A8J8GM26"/>